<dbReference type="EMBL" id="JAERSE020000003">
    <property type="protein sequence ID" value="MCA6067977.1"/>
    <property type="molecule type" value="Genomic_DNA"/>
</dbReference>
<keyword evidence="4" id="KW-1134">Transmembrane beta strand</keyword>
<keyword evidence="10" id="KW-1185">Reference proteome</keyword>
<feature type="coiled-coil region" evidence="8">
    <location>
        <begin position="325"/>
        <end position="382"/>
    </location>
</feature>
<evidence type="ECO:0000256" key="1">
    <source>
        <dbReference type="ARBA" id="ARBA00004442"/>
    </source>
</evidence>
<proteinExistence type="inferred from homology"/>
<organism evidence="9 10">
    <name type="scientific">Chryseobacterium tagetis</name>
    <dbReference type="NCBI Taxonomy" id="2801334"/>
    <lineage>
        <taxon>Bacteria</taxon>
        <taxon>Pseudomonadati</taxon>
        <taxon>Bacteroidota</taxon>
        <taxon>Flavobacteriia</taxon>
        <taxon>Flavobacteriales</taxon>
        <taxon>Weeksellaceae</taxon>
        <taxon>Chryseobacterium group</taxon>
        <taxon>Chryseobacterium</taxon>
    </lineage>
</organism>
<keyword evidence="6" id="KW-0472">Membrane</keyword>
<dbReference type="Pfam" id="PF02321">
    <property type="entry name" value="OEP"/>
    <property type="match status" value="2"/>
</dbReference>
<keyword evidence="5" id="KW-0812">Transmembrane</keyword>
<comment type="subcellular location">
    <subcellularLocation>
        <location evidence="1">Cell outer membrane</location>
    </subcellularLocation>
</comment>
<protein>
    <submittedName>
        <fullName evidence="9">TolC family protein</fullName>
    </submittedName>
</protein>
<comment type="caution">
    <text evidence="9">The sequence shown here is derived from an EMBL/GenBank/DDBJ whole genome shotgun (WGS) entry which is preliminary data.</text>
</comment>
<keyword evidence="3" id="KW-0813">Transport</keyword>
<dbReference type="PANTHER" id="PTHR30026:SF23">
    <property type="entry name" value="TO APRF-PUTATIVE OUTER MEMBRANE EFFLUX PROTEIN OR SECRETED ALKALINE PHOSPHATASE-RELATED"/>
    <property type="match status" value="1"/>
</dbReference>
<keyword evidence="8" id="KW-0175">Coiled coil</keyword>
<evidence type="ECO:0000256" key="2">
    <source>
        <dbReference type="ARBA" id="ARBA00007613"/>
    </source>
</evidence>
<evidence type="ECO:0000256" key="5">
    <source>
        <dbReference type="ARBA" id="ARBA00022692"/>
    </source>
</evidence>
<dbReference type="Gene3D" id="1.20.1600.10">
    <property type="entry name" value="Outer membrane efflux proteins (OEP)"/>
    <property type="match status" value="1"/>
</dbReference>
<keyword evidence="7" id="KW-0998">Cell outer membrane</keyword>
<gene>
    <name evidence="9" type="ORF">JI747_012350</name>
</gene>
<comment type="similarity">
    <text evidence="2">Belongs to the outer membrane factor (OMF) (TC 1.B.17) family.</text>
</comment>
<evidence type="ECO:0000256" key="8">
    <source>
        <dbReference type="SAM" id="Coils"/>
    </source>
</evidence>
<dbReference type="InterPro" id="IPR003423">
    <property type="entry name" value="OMP_efflux"/>
</dbReference>
<sequence>MNNSFIFYLFITLFLGVENVKAQEKHLFLPVDSLFSLAEHNSLQLVGSRQKINIVKKRTEIEKQEAWLPEIGASASMGYISNAHVWDNHFNYESTVKMPHTSIDFSLDAGFTVFNGGKTKNSLMKSELEDQIAVLDYQKDKESIQLLLLAKYLDLFTLYNQKEIYQQNIELAKHRLSNIQQLIKQGMLTHNDNIRSSLQLTELNLKLTEIQNDITITNHDLGIVIGLPEKTLIDVDTTLYDKAFEAAGLSFNKKDIPEIEAAEKKVESANKQINIEKASRLPQLSLYAGDAWARPFLYSIPPIDIYMHFFQAGVRLKYDIGSIYKSKKNIEKARLEKEYAETQKNWIEQKAEIDSHSSFVKMNEAQEKYDSEKESYRLAQDNYRVVEQKYLNKFATITDMLDASTALLSSQLNLNNARVNIIYRWYNLVRNTGNWQQVKN</sequence>
<evidence type="ECO:0000313" key="9">
    <source>
        <dbReference type="EMBL" id="MCA6067977.1"/>
    </source>
</evidence>
<name>A0ABS8A2B3_9FLAO</name>
<dbReference type="InterPro" id="IPR051906">
    <property type="entry name" value="TolC-like"/>
</dbReference>
<dbReference type="RefSeq" id="WP_225689116.1">
    <property type="nucleotide sequence ID" value="NZ_JAERSE020000003.1"/>
</dbReference>
<reference evidence="9 10" key="1">
    <citation type="submission" date="2021-09" db="EMBL/GenBank/DDBJ databases">
        <title>Genome sequencing and assembly of Chryseobacterium sp. RG1.</title>
        <authorList>
            <person name="Chhetri G."/>
        </authorList>
    </citation>
    <scope>NUCLEOTIDE SEQUENCE [LARGE SCALE GENOMIC DNA]</scope>
    <source>
        <strain evidence="9 10">RG1</strain>
    </source>
</reference>
<evidence type="ECO:0000313" key="10">
    <source>
        <dbReference type="Proteomes" id="UP000618240"/>
    </source>
</evidence>
<dbReference type="PANTHER" id="PTHR30026">
    <property type="entry name" value="OUTER MEMBRANE PROTEIN TOLC"/>
    <property type="match status" value="1"/>
</dbReference>
<dbReference type="Proteomes" id="UP000618240">
    <property type="component" value="Unassembled WGS sequence"/>
</dbReference>
<evidence type="ECO:0000256" key="3">
    <source>
        <dbReference type="ARBA" id="ARBA00022448"/>
    </source>
</evidence>
<evidence type="ECO:0000256" key="6">
    <source>
        <dbReference type="ARBA" id="ARBA00023136"/>
    </source>
</evidence>
<evidence type="ECO:0000256" key="4">
    <source>
        <dbReference type="ARBA" id="ARBA00022452"/>
    </source>
</evidence>
<dbReference type="SUPFAM" id="SSF56954">
    <property type="entry name" value="Outer membrane efflux proteins (OEP)"/>
    <property type="match status" value="1"/>
</dbReference>
<evidence type="ECO:0000256" key="7">
    <source>
        <dbReference type="ARBA" id="ARBA00023237"/>
    </source>
</evidence>
<accession>A0ABS8A2B3</accession>